<evidence type="ECO:0000313" key="14">
    <source>
        <dbReference type="Proteomes" id="UP000050490"/>
    </source>
</evidence>
<evidence type="ECO:0000313" key="13">
    <source>
        <dbReference type="EMBL" id="RMO66769.1"/>
    </source>
</evidence>
<dbReference type="SUPFAM" id="SSF161098">
    <property type="entry name" value="MetI-like"/>
    <property type="match status" value="1"/>
</dbReference>
<evidence type="ECO:0000256" key="5">
    <source>
        <dbReference type="ARBA" id="ARBA00022692"/>
    </source>
</evidence>
<proteinExistence type="inferred from homology"/>
<accession>A0A0P9Q0V0</accession>
<feature type="domain" description="ABC transmembrane type-1" evidence="10">
    <location>
        <begin position="16"/>
        <end position="204"/>
    </location>
</feature>
<gene>
    <name evidence="11" type="ORF">ALO70_04472</name>
    <name evidence="13" type="ORF">ALQ39_00351</name>
    <name evidence="12" type="ORF">ALQ86_03706</name>
</gene>
<dbReference type="GO" id="GO:0006865">
    <property type="term" value="P:amino acid transport"/>
    <property type="evidence" value="ECO:0007669"/>
    <property type="project" value="UniProtKB-KW"/>
</dbReference>
<dbReference type="InterPro" id="IPR035906">
    <property type="entry name" value="MetI-like_sf"/>
</dbReference>
<dbReference type="CDD" id="cd06261">
    <property type="entry name" value="TM_PBP2"/>
    <property type="match status" value="1"/>
</dbReference>
<sequence>MINDAVVFLPVILQGLQSTLIVTVLAFLLSTVLGLVWVFMRVSGVRLLDSSSRVIVNVLRGVPALVQLYYLYFVMPQLGIKLSAMEAAVIGLGVAYSAYQAEIFRAGIEAIDQGQLEAAQSIGMGWGLTMRRVILPQAVRIILPAYGNNMITVLKSSSLASTITVAEITLQGDLLASSTFKNLSVYTLLALLYLAMSLPLIGMVSWLEKRFGSAGKR</sequence>
<dbReference type="PANTHER" id="PTHR30614">
    <property type="entry name" value="MEMBRANE COMPONENT OF AMINO ACID ABC TRANSPORTER"/>
    <property type="match status" value="1"/>
</dbReference>
<organism evidence="11 14">
    <name type="scientific">Pseudomonas amygdali pv. eriobotryae</name>
    <dbReference type="NCBI Taxonomy" id="129137"/>
    <lineage>
        <taxon>Bacteria</taxon>
        <taxon>Pseudomonadati</taxon>
        <taxon>Pseudomonadota</taxon>
        <taxon>Gammaproteobacteria</taxon>
        <taxon>Pseudomonadales</taxon>
        <taxon>Pseudomonadaceae</taxon>
        <taxon>Pseudomonas</taxon>
        <taxon>Pseudomonas amygdali</taxon>
    </lineage>
</organism>
<dbReference type="EMBL" id="LJQI01000406">
    <property type="protein sequence ID" value="KPX20640.1"/>
    <property type="molecule type" value="Genomic_DNA"/>
</dbReference>
<reference evidence="11 14" key="1">
    <citation type="submission" date="2015-09" db="EMBL/GenBank/DDBJ databases">
        <title>Genome announcement of multiple Pseudomonas syringae strains.</title>
        <authorList>
            <person name="Thakur S."/>
            <person name="Wang P.W."/>
            <person name="Gong Y."/>
            <person name="Weir B.S."/>
            <person name="Guttman D.S."/>
        </authorList>
    </citation>
    <scope>NUCLEOTIDE SEQUENCE [LARGE SCALE GENOMIC DNA]</scope>
    <source>
        <strain evidence="11 14">ICMP4455</strain>
    </source>
</reference>
<evidence type="ECO:0000256" key="1">
    <source>
        <dbReference type="ARBA" id="ARBA00004429"/>
    </source>
</evidence>
<evidence type="ECO:0000256" key="8">
    <source>
        <dbReference type="ARBA" id="ARBA00023136"/>
    </source>
</evidence>
<dbReference type="Proteomes" id="UP000275613">
    <property type="component" value="Unassembled WGS sequence"/>
</dbReference>
<dbReference type="Gene3D" id="1.10.3720.10">
    <property type="entry name" value="MetI-like"/>
    <property type="match status" value="1"/>
</dbReference>
<reference evidence="15 16" key="2">
    <citation type="submission" date="2018-08" db="EMBL/GenBank/DDBJ databases">
        <title>Recombination of ecologically and evolutionarily significant loci maintains genetic cohesion in the Pseudomonas syringae species complex.</title>
        <authorList>
            <person name="Dillon M."/>
            <person name="Thakur S."/>
            <person name="Almeida R.N.D."/>
            <person name="Weir B.S."/>
            <person name="Guttman D.S."/>
        </authorList>
    </citation>
    <scope>NUCLEOTIDE SEQUENCE [LARGE SCALE GENOMIC DNA]</scope>
    <source>
        <strain evidence="13 16">ICMP 4316</strain>
        <strain evidence="12 15">ICMP 8636</strain>
    </source>
</reference>
<evidence type="ECO:0000313" key="16">
    <source>
        <dbReference type="Proteomes" id="UP000275613"/>
    </source>
</evidence>
<name>A0A0P9Q0V0_PSEA0</name>
<comment type="similarity">
    <text evidence="2">Belongs to the binding-protein-dependent transport system permease family. HisMQ subfamily.</text>
</comment>
<dbReference type="Proteomes" id="UP000272627">
    <property type="component" value="Unassembled WGS sequence"/>
</dbReference>
<keyword evidence="3 9" id="KW-0813">Transport</keyword>
<evidence type="ECO:0000313" key="12">
    <source>
        <dbReference type="EMBL" id="RMM02428.1"/>
    </source>
</evidence>
<evidence type="ECO:0000313" key="15">
    <source>
        <dbReference type="Proteomes" id="UP000272627"/>
    </source>
</evidence>
<feature type="transmembrane region" description="Helical" evidence="9">
    <location>
        <begin position="183"/>
        <end position="207"/>
    </location>
</feature>
<protein>
    <submittedName>
        <fullName evidence="11">Amino acid ABC transporter permease</fullName>
    </submittedName>
</protein>
<dbReference type="EMBL" id="RBOA01000116">
    <property type="protein sequence ID" value="RMM02428.1"/>
    <property type="molecule type" value="Genomic_DNA"/>
</dbReference>
<evidence type="ECO:0000313" key="11">
    <source>
        <dbReference type="EMBL" id="KPX20640.1"/>
    </source>
</evidence>
<dbReference type="AlphaFoldDB" id="A0A0P9Q0V0"/>
<dbReference type="PATRIC" id="fig|129137.4.peg.6444"/>
<evidence type="ECO:0000256" key="4">
    <source>
        <dbReference type="ARBA" id="ARBA00022475"/>
    </source>
</evidence>
<comment type="subcellular location">
    <subcellularLocation>
        <location evidence="1">Cell inner membrane</location>
        <topology evidence="1">Multi-pass membrane protein</topology>
    </subcellularLocation>
    <subcellularLocation>
        <location evidence="9">Cell membrane</location>
        <topology evidence="9">Multi-pass membrane protein</topology>
    </subcellularLocation>
</comment>
<dbReference type="InterPro" id="IPR043429">
    <property type="entry name" value="ArtM/GltK/GlnP/TcyL/YhdX-like"/>
</dbReference>
<dbReference type="GO" id="GO:0022857">
    <property type="term" value="F:transmembrane transporter activity"/>
    <property type="evidence" value="ECO:0007669"/>
    <property type="project" value="InterPro"/>
</dbReference>
<evidence type="ECO:0000256" key="9">
    <source>
        <dbReference type="RuleBase" id="RU363032"/>
    </source>
</evidence>
<evidence type="ECO:0000256" key="3">
    <source>
        <dbReference type="ARBA" id="ARBA00022448"/>
    </source>
</evidence>
<comment type="caution">
    <text evidence="11">The sequence shown here is derived from an EMBL/GenBank/DDBJ whole genome shotgun (WGS) entry which is preliminary data.</text>
</comment>
<dbReference type="InterPro" id="IPR000515">
    <property type="entry name" value="MetI-like"/>
</dbReference>
<keyword evidence="4" id="KW-1003">Cell membrane</keyword>
<keyword evidence="8 9" id="KW-0472">Membrane</keyword>
<dbReference type="Pfam" id="PF00528">
    <property type="entry name" value="BPD_transp_1"/>
    <property type="match status" value="1"/>
</dbReference>
<dbReference type="PANTHER" id="PTHR30614:SF0">
    <property type="entry name" value="L-CYSTINE TRANSPORT SYSTEM PERMEASE PROTEIN TCYL"/>
    <property type="match status" value="1"/>
</dbReference>
<dbReference type="PROSITE" id="PS50928">
    <property type="entry name" value="ABC_TM1"/>
    <property type="match status" value="1"/>
</dbReference>
<evidence type="ECO:0000256" key="6">
    <source>
        <dbReference type="ARBA" id="ARBA00022970"/>
    </source>
</evidence>
<keyword evidence="5 9" id="KW-0812">Transmembrane</keyword>
<evidence type="ECO:0000256" key="2">
    <source>
        <dbReference type="ARBA" id="ARBA00010072"/>
    </source>
</evidence>
<evidence type="ECO:0000256" key="7">
    <source>
        <dbReference type="ARBA" id="ARBA00022989"/>
    </source>
</evidence>
<feature type="transmembrane region" description="Helical" evidence="9">
    <location>
        <begin position="20"/>
        <end position="42"/>
    </location>
</feature>
<dbReference type="NCBIfam" id="TIGR01726">
    <property type="entry name" value="HEQRo_perm_3TM"/>
    <property type="match status" value="1"/>
</dbReference>
<dbReference type="InterPro" id="IPR010065">
    <property type="entry name" value="AA_ABC_transptr_permease_3TM"/>
</dbReference>
<dbReference type="GO" id="GO:0043190">
    <property type="term" value="C:ATP-binding cassette (ABC) transporter complex"/>
    <property type="evidence" value="ECO:0007669"/>
    <property type="project" value="InterPro"/>
</dbReference>
<evidence type="ECO:0000259" key="10">
    <source>
        <dbReference type="PROSITE" id="PS50928"/>
    </source>
</evidence>
<keyword evidence="6" id="KW-0029">Amino-acid transport</keyword>
<keyword evidence="7 9" id="KW-1133">Transmembrane helix</keyword>
<dbReference type="Proteomes" id="UP000050490">
    <property type="component" value="Unassembled WGS sequence"/>
</dbReference>
<feature type="transmembrane region" description="Helical" evidence="9">
    <location>
        <begin position="54"/>
        <end position="75"/>
    </location>
</feature>
<dbReference type="EMBL" id="RBPV01000009">
    <property type="protein sequence ID" value="RMO66769.1"/>
    <property type="molecule type" value="Genomic_DNA"/>
</dbReference>